<reference evidence="2 3" key="1">
    <citation type="submission" date="2019-02" db="EMBL/GenBank/DDBJ databases">
        <title>Deep-cultivation of Planctomycetes and their phenomic and genomic characterization uncovers novel biology.</title>
        <authorList>
            <person name="Wiegand S."/>
            <person name="Jogler M."/>
            <person name="Boedeker C."/>
            <person name="Pinto D."/>
            <person name="Vollmers J."/>
            <person name="Rivas-Marin E."/>
            <person name="Kohn T."/>
            <person name="Peeters S.H."/>
            <person name="Heuer A."/>
            <person name="Rast P."/>
            <person name="Oberbeckmann S."/>
            <person name="Bunk B."/>
            <person name="Jeske O."/>
            <person name="Meyerdierks A."/>
            <person name="Storesund J.E."/>
            <person name="Kallscheuer N."/>
            <person name="Luecker S."/>
            <person name="Lage O.M."/>
            <person name="Pohl T."/>
            <person name="Merkel B.J."/>
            <person name="Hornburger P."/>
            <person name="Mueller R.-W."/>
            <person name="Bruemmer F."/>
            <person name="Labrenz M."/>
            <person name="Spormann A.M."/>
            <person name="Op den Camp H."/>
            <person name="Overmann J."/>
            <person name="Amann R."/>
            <person name="Jetten M.S.M."/>
            <person name="Mascher T."/>
            <person name="Medema M.H."/>
            <person name="Devos D.P."/>
            <person name="Kaster A.-K."/>
            <person name="Ovreas L."/>
            <person name="Rohde M."/>
            <person name="Galperin M.Y."/>
            <person name="Jogler C."/>
        </authorList>
    </citation>
    <scope>NUCLEOTIDE SEQUENCE [LARGE SCALE GENOMIC DNA]</scope>
    <source>
        <strain evidence="2 3">Pla110</strain>
    </source>
</reference>
<protein>
    <submittedName>
        <fullName evidence="2">CYTH domain protein</fullName>
    </submittedName>
</protein>
<dbReference type="OrthoDB" id="269802at2"/>
<dbReference type="PROSITE" id="PS51707">
    <property type="entry name" value="CYTH"/>
    <property type="match status" value="1"/>
</dbReference>
<dbReference type="PANTHER" id="PTHR21028">
    <property type="entry name" value="SI:CH211-156B7.4"/>
    <property type="match status" value="1"/>
</dbReference>
<organism evidence="2 3">
    <name type="scientific">Polystyrenella longa</name>
    <dbReference type="NCBI Taxonomy" id="2528007"/>
    <lineage>
        <taxon>Bacteria</taxon>
        <taxon>Pseudomonadati</taxon>
        <taxon>Planctomycetota</taxon>
        <taxon>Planctomycetia</taxon>
        <taxon>Planctomycetales</taxon>
        <taxon>Planctomycetaceae</taxon>
        <taxon>Polystyrenella</taxon>
    </lineage>
</organism>
<dbReference type="NCBIfam" id="TIGR00318">
    <property type="entry name" value="cyaB"/>
    <property type="match status" value="1"/>
</dbReference>
<dbReference type="SMART" id="SM01118">
    <property type="entry name" value="CYTH"/>
    <property type="match status" value="1"/>
</dbReference>
<gene>
    <name evidence="2" type="ORF">Pla110_16470</name>
</gene>
<name>A0A518CL31_9PLAN</name>
<sequence>MTYEVELKFELKDRDAIRVALQKLGAVEQATEVQQDHYFNHPQRDFAQTDEAFRIRSSGEQNRVTYKGPILDSQTKTRKEIEIPFASGQSTVTQLEEMLVDLGFRPVYKVTKTRTSFSLEWENRHLEITLDRVNQVGDYLEIETMTNEADRDEGREAILKLAKHLGFKHPERRSYLRLLLEKLEIDGTADV</sequence>
<accession>A0A518CL31</accession>
<dbReference type="SUPFAM" id="SSF55154">
    <property type="entry name" value="CYTH-like phosphatases"/>
    <property type="match status" value="1"/>
</dbReference>
<dbReference type="InterPro" id="IPR033469">
    <property type="entry name" value="CYTH-like_dom_sf"/>
</dbReference>
<dbReference type="AlphaFoldDB" id="A0A518CL31"/>
<keyword evidence="3" id="KW-1185">Reference proteome</keyword>
<dbReference type="PANTHER" id="PTHR21028:SF2">
    <property type="entry name" value="CYTH DOMAIN-CONTAINING PROTEIN"/>
    <property type="match status" value="1"/>
</dbReference>
<evidence type="ECO:0000313" key="3">
    <source>
        <dbReference type="Proteomes" id="UP000317178"/>
    </source>
</evidence>
<dbReference type="EMBL" id="CP036281">
    <property type="protein sequence ID" value="QDU79927.1"/>
    <property type="molecule type" value="Genomic_DNA"/>
</dbReference>
<dbReference type="Pfam" id="PF01928">
    <property type="entry name" value="CYTH"/>
    <property type="match status" value="1"/>
</dbReference>
<dbReference type="InterPro" id="IPR008173">
    <property type="entry name" value="Adenylyl_cyclase_CyaB"/>
</dbReference>
<dbReference type="CDD" id="cd07890">
    <property type="entry name" value="CYTH-like_AC_IV-like"/>
    <property type="match status" value="1"/>
</dbReference>
<dbReference type="Proteomes" id="UP000317178">
    <property type="component" value="Chromosome"/>
</dbReference>
<evidence type="ECO:0000259" key="1">
    <source>
        <dbReference type="PROSITE" id="PS51707"/>
    </source>
</evidence>
<dbReference type="Gene3D" id="2.40.320.10">
    <property type="entry name" value="Hypothetical Protein Pfu-838710-001"/>
    <property type="match status" value="1"/>
</dbReference>
<evidence type="ECO:0000313" key="2">
    <source>
        <dbReference type="EMBL" id="QDU79927.1"/>
    </source>
</evidence>
<dbReference type="RefSeq" id="WP_144994911.1">
    <property type="nucleotide sequence ID" value="NZ_CP036281.1"/>
</dbReference>
<dbReference type="KEGG" id="plon:Pla110_16470"/>
<feature type="domain" description="CYTH" evidence="1">
    <location>
        <begin position="2"/>
        <end position="181"/>
    </location>
</feature>
<dbReference type="InterPro" id="IPR023577">
    <property type="entry name" value="CYTH_domain"/>
</dbReference>
<proteinExistence type="predicted"/>